<keyword evidence="3" id="KW-1185">Reference proteome</keyword>
<dbReference type="EMBL" id="CACSLK010030184">
    <property type="protein sequence ID" value="CAA0836731.1"/>
    <property type="molecule type" value="Genomic_DNA"/>
</dbReference>
<proteinExistence type="predicted"/>
<evidence type="ECO:0000313" key="3">
    <source>
        <dbReference type="Proteomes" id="UP001153555"/>
    </source>
</evidence>
<organism evidence="2 3">
    <name type="scientific">Striga hermonthica</name>
    <name type="common">Purple witchweed</name>
    <name type="synonym">Buchnera hermonthica</name>
    <dbReference type="NCBI Taxonomy" id="68872"/>
    <lineage>
        <taxon>Eukaryota</taxon>
        <taxon>Viridiplantae</taxon>
        <taxon>Streptophyta</taxon>
        <taxon>Embryophyta</taxon>
        <taxon>Tracheophyta</taxon>
        <taxon>Spermatophyta</taxon>
        <taxon>Magnoliopsida</taxon>
        <taxon>eudicotyledons</taxon>
        <taxon>Gunneridae</taxon>
        <taxon>Pentapetalae</taxon>
        <taxon>asterids</taxon>
        <taxon>lamiids</taxon>
        <taxon>Lamiales</taxon>
        <taxon>Orobanchaceae</taxon>
        <taxon>Buchnereae</taxon>
        <taxon>Striga</taxon>
    </lineage>
</organism>
<feature type="transmembrane region" description="Helical" evidence="1">
    <location>
        <begin position="63"/>
        <end position="93"/>
    </location>
</feature>
<name>A0A9N7NV51_STRHE</name>
<dbReference type="OrthoDB" id="2019747at2759"/>
<keyword evidence="1" id="KW-0472">Membrane</keyword>
<evidence type="ECO:0000256" key="1">
    <source>
        <dbReference type="SAM" id="Phobius"/>
    </source>
</evidence>
<reference evidence="2" key="1">
    <citation type="submission" date="2019-12" db="EMBL/GenBank/DDBJ databases">
        <authorList>
            <person name="Scholes J."/>
        </authorList>
    </citation>
    <scope>NUCLEOTIDE SEQUENCE</scope>
</reference>
<accession>A0A9N7NV51</accession>
<comment type="caution">
    <text evidence="2">The sequence shown here is derived from an EMBL/GenBank/DDBJ whole genome shotgun (WGS) entry which is preliminary data.</text>
</comment>
<dbReference type="Proteomes" id="UP001153555">
    <property type="component" value="Unassembled WGS sequence"/>
</dbReference>
<dbReference type="AlphaFoldDB" id="A0A9N7NV51"/>
<protein>
    <submittedName>
        <fullName evidence="2">Concanavalin A-like lectin family protein</fullName>
    </submittedName>
</protein>
<keyword evidence="1" id="KW-0812">Transmembrane</keyword>
<sequence>MWGNQEVLVGLGSSSGKSMQVSSVYSWNFKTRTVPKWMHSKPLDPREFSGKGSEDKLTQKKRICALGFLSALVFVTGCAALLALVVLFLWALYENSSETVLTIPRKCNMGSADFRYEKIKVVVGDDNPADAKN</sequence>
<evidence type="ECO:0000313" key="2">
    <source>
        <dbReference type="EMBL" id="CAA0836731.1"/>
    </source>
</evidence>
<gene>
    <name evidence="2" type="ORF">SHERM_03791</name>
</gene>
<keyword evidence="1" id="KW-1133">Transmembrane helix</keyword>